<evidence type="ECO:0000259" key="10">
    <source>
        <dbReference type="PROSITE" id="PS51362"/>
    </source>
</evidence>
<keyword evidence="4 9" id="KW-0732">Signal</keyword>
<dbReference type="SUPFAM" id="SSF57501">
    <property type="entry name" value="Cystine-knot cytokines"/>
    <property type="match status" value="1"/>
</dbReference>
<dbReference type="PANTHER" id="PTHR11848">
    <property type="entry name" value="TGF-BETA FAMILY"/>
    <property type="match status" value="1"/>
</dbReference>
<feature type="domain" description="TGF-beta family profile" evidence="10">
    <location>
        <begin position="252"/>
        <end position="370"/>
    </location>
</feature>
<dbReference type="InterPro" id="IPR015615">
    <property type="entry name" value="TGF-beta-rel"/>
</dbReference>
<dbReference type="GO" id="GO:0005125">
    <property type="term" value="F:cytokine activity"/>
    <property type="evidence" value="ECO:0007669"/>
    <property type="project" value="TreeGrafter"/>
</dbReference>
<dbReference type="InterPro" id="IPR017948">
    <property type="entry name" value="TGFb_CS"/>
</dbReference>
<evidence type="ECO:0000256" key="6">
    <source>
        <dbReference type="ARBA" id="ARBA00023157"/>
    </source>
</evidence>
<feature type="signal peptide" evidence="9">
    <location>
        <begin position="1"/>
        <end position="20"/>
    </location>
</feature>
<evidence type="ECO:0000256" key="1">
    <source>
        <dbReference type="ARBA" id="ARBA00004613"/>
    </source>
</evidence>
<evidence type="ECO:0000256" key="3">
    <source>
        <dbReference type="ARBA" id="ARBA00022525"/>
    </source>
</evidence>
<comment type="caution">
    <text evidence="11">The sequence shown here is derived from an EMBL/GenBank/DDBJ whole genome shotgun (WGS) entry which is preliminary data.</text>
</comment>
<dbReference type="EMBL" id="CADEPI010000161">
    <property type="protein sequence ID" value="CAB3378259.1"/>
    <property type="molecule type" value="Genomic_DNA"/>
</dbReference>
<dbReference type="InterPro" id="IPR001839">
    <property type="entry name" value="TGF-b_C"/>
</dbReference>
<comment type="similarity">
    <text evidence="2 8">Belongs to the TGF-beta family.</text>
</comment>
<organism evidence="11 12">
    <name type="scientific">Cloeon dipterum</name>
    <dbReference type="NCBI Taxonomy" id="197152"/>
    <lineage>
        <taxon>Eukaryota</taxon>
        <taxon>Metazoa</taxon>
        <taxon>Ecdysozoa</taxon>
        <taxon>Arthropoda</taxon>
        <taxon>Hexapoda</taxon>
        <taxon>Insecta</taxon>
        <taxon>Pterygota</taxon>
        <taxon>Palaeoptera</taxon>
        <taxon>Ephemeroptera</taxon>
        <taxon>Pisciforma</taxon>
        <taxon>Baetidae</taxon>
        <taxon>Cloeon</taxon>
    </lineage>
</organism>
<dbReference type="Proteomes" id="UP000494165">
    <property type="component" value="Unassembled WGS sequence"/>
</dbReference>
<dbReference type="GO" id="GO:0008083">
    <property type="term" value="F:growth factor activity"/>
    <property type="evidence" value="ECO:0007669"/>
    <property type="project" value="UniProtKB-KW"/>
</dbReference>
<evidence type="ECO:0000256" key="4">
    <source>
        <dbReference type="ARBA" id="ARBA00022729"/>
    </source>
</evidence>
<keyword evidence="3" id="KW-0964">Secreted</keyword>
<evidence type="ECO:0000256" key="7">
    <source>
        <dbReference type="ARBA" id="ARBA00023180"/>
    </source>
</evidence>
<keyword evidence="7" id="KW-0325">Glycoprotein</keyword>
<dbReference type="AlphaFoldDB" id="A0A8S1DCT9"/>
<protein>
    <recommendedName>
        <fullName evidence="10">TGF-beta family profile domain-containing protein</fullName>
    </recommendedName>
</protein>
<accession>A0A8S1DCT9</accession>
<evidence type="ECO:0000256" key="2">
    <source>
        <dbReference type="ARBA" id="ARBA00006656"/>
    </source>
</evidence>
<keyword evidence="6" id="KW-1015">Disulfide bond</keyword>
<proteinExistence type="inferred from homology"/>
<dbReference type="Pfam" id="PF00019">
    <property type="entry name" value="TGF_beta"/>
    <property type="match status" value="1"/>
</dbReference>
<evidence type="ECO:0000256" key="9">
    <source>
        <dbReference type="SAM" id="SignalP"/>
    </source>
</evidence>
<evidence type="ECO:0000256" key="5">
    <source>
        <dbReference type="ARBA" id="ARBA00023030"/>
    </source>
</evidence>
<name>A0A8S1DCT9_9INSE</name>
<evidence type="ECO:0000313" key="12">
    <source>
        <dbReference type="Proteomes" id="UP000494165"/>
    </source>
</evidence>
<comment type="subcellular location">
    <subcellularLocation>
        <location evidence="1">Secreted</location>
    </subcellularLocation>
</comment>
<dbReference type="GO" id="GO:0005615">
    <property type="term" value="C:extracellular space"/>
    <property type="evidence" value="ECO:0007669"/>
    <property type="project" value="TreeGrafter"/>
</dbReference>
<dbReference type="PROSITE" id="PS51362">
    <property type="entry name" value="TGF_BETA_2"/>
    <property type="match status" value="1"/>
</dbReference>
<feature type="chain" id="PRO_5035890792" description="TGF-beta family profile domain-containing protein" evidence="9">
    <location>
        <begin position="21"/>
        <end position="370"/>
    </location>
</feature>
<dbReference type="FunFam" id="2.10.90.10:FF:000001">
    <property type="entry name" value="Bone morphogenetic protein 4"/>
    <property type="match status" value="1"/>
</dbReference>
<dbReference type="OrthoDB" id="5987191at2759"/>
<evidence type="ECO:0000313" key="11">
    <source>
        <dbReference type="EMBL" id="CAB3378259.1"/>
    </source>
</evidence>
<dbReference type="Gene3D" id="2.10.90.10">
    <property type="entry name" value="Cystine-knot cytokines"/>
    <property type="match status" value="1"/>
</dbReference>
<sequence length="370" mass="42251">MYRAHLLLLLVVSAVCCSRSVPDFMLDLLHSDRPVADVVRSLNPLKIVTAQSEKTQRKEIQILHFTIPERVQGENFQDGQLKIFASLHNRRRTFYGVERLLQVTLRSPEENSMDVEAHPTTLMQLYLKRNTWLSVNISSSFKTWSLLGRNELHVHVHVLNPYTNVGGGGDLEFNLDDSQKLQPVLMLFYSLDNPPARPEEVLDGHNVSKRSVPFMDLKELDDYEEETNNIWDEDFGVRAASALHTTTTTTPEPKATAHPVKKMLKNPCRRKPMFVDFTEIQYNSWIVAPEGYEAYQCAGKCIYPISDHLTPTKHSIIQALVHSTNPRKAQKPCCVPTKLKPISMLYLDQNGVLTYRLSYQDMVVVECGCR</sequence>
<dbReference type="PANTHER" id="PTHR11848:SF307">
    <property type="entry name" value="BONE MORPHOGENETIC PROTEIN 10"/>
    <property type="match status" value="1"/>
</dbReference>
<keyword evidence="12" id="KW-1185">Reference proteome</keyword>
<dbReference type="SMART" id="SM00204">
    <property type="entry name" value="TGFB"/>
    <property type="match status" value="1"/>
</dbReference>
<evidence type="ECO:0000256" key="8">
    <source>
        <dbReference type="RuleBase" id="RU000354"/>
    </source>
</evidence>
<dbReference type="CDD" id="cd13767">
    <property type="entry name" value="TGF_beta_BMP9_like"/>
    <property type="match status" value="1"/>
</dbReference>
<gene>
    <name evidence="11" type="ORF">CLODIP_2_CD11243</name>
</gene>
<keyword evidence="5 8" id="KW-0339">Growth factor</keyword>
<reference evidence="11 12" key="1">
    <citation type="submission" date="2020-04" db="EMBL/GenBank/DDBJ databases">
        <authorList>
            <person name="Alioto T."/>
            <person name="Alioto T."/>
            <person name="Gomez Garrido J."/>
        </authorList>
    </citation>
    <scope>NUCLEOTIDE SEQUENCE [LARGE SCALE GENOMIC DNA]</scope>
</reference>
<dbReference type="PROSITE" id="PS00250">
    <property type="entry name" value="TGF_BETA_1"/>
    <property type="match status" value="1"/>
</dbReference>
<dbReference type="InterPro" id="IPR029034">
    <property type="entry name" value="Cystine-knot_cytokine"/>
</dbReference>